<feature type="transmembrane region" description="Helical" evidence="1">
    <location>
        <begin position="285"/>
        <end position="306"/>
    </location>
</feature>
<keyword evidence="5" id="KW-1185">Reference proteome</keyword>
<feature type="transmembrane region" description="Helical" evidence="1">
    <location>
        <begin position="94"/>
        <end position="113"/>
    </location>
</feature>
<organism evidence="2">
    <name type="scientific">Cladocopium goreaui</name>
    <dbReference type="NCBI Taxonomy" id="2562237"/>
    <lineage>
        <taxon>Eukaryota</taxon>
        <taxon>Sar</taxon>
        <taxon>Alveolata</taxon>
        <taxon>Dinophyceae</taxon>
        <taxon>Suessiales</taxon>
        <taxon>Symbiodiniaceae</taxon>
        <taxon>Cladocopium</taxon>
    </lineage>
</organism>
<dbReference type="EMBL" id="CAMXCT010001015">
    <property type="protein sequence ID" value="CAI3985756.1"/>
    <property type="molecule type" value="Genomic_DNA"/>
</dbReference>
<accession>A0A9P1C680</accession>
<reference evidence="2" key="1">
    <citation type="submission" date="2022-10" db="EMBL/GenBank/DDBJ databases">
        <authorList>
            <person name="Chen Y."/>
            <person name="Dougan E. K."/>
            <person name="Chan C."/>
            <person name="Rhodes N."/>
            <person name="Thang M."/>
        </authorList>
    </citation>
    <scope>NUCLEOTIDE SEQUENCE</scope>
</reference>
<feature type="transmembrane region" description="Helical" evidence="1">
    <location>
        <begin position="251"/>
        <end position="273"/>
    </location>
</feature>
<keyword evidence="1" id="KW-1133">Transmembrane helix</keyword>
<evidence type="ECO:0000313" key="4">
    <source>
        <dbReference type="EMBL" id="CAL4773068.1"/>
    </source>
</evidence>
<feature type="transmembrane region" description="Helical" evidence="1">
    <location>
        <begin position="186"/>
        <end position="205"/>
    </location>
</feature>
<keyword evidence="1" id="KW-0812">Transmembrane</keyword>
<dbReference type="AlphaFoldDB" id="A0A9P1C680"/>
<evidence type="ECO:0000313" key="3">
    <source>
        <dbReference type="EMBL" id="CAL1139131.1"/>
    </source>
</evidence>
<name>A0A9P1C680_9DINO</name>
<feature type="transmembrane region" description="Helical" evidence="1">
    <location>
        <begin position="125"/>
        <end position="146"/>
    </location>
</feature>
<feature type="transmembrane region" description="Helical" evidence="1">
    <location>
        <begin position="217"/>
        <end position="239"/>
    </location>
</feature>
<keyword evidence="1" id="KW-0472">Membrane</keyword>
<evidence type="ECO:0000313" key="5">
    <source>
        <dbReference type="Proteomes" id="UP001152797"/>
    </source>
</evidence>
<dbReference type="EMBL" id="CAMXCT020001015">
    <property type="protein sequence ID" value="CAL1139131.1"/>
    <property type="molecule type" value="Genomic_DNA"/>
</dbReference>
<protein>
    <submittedName>
        <fullName evidence="4">Bifunctional protein FolD 2</fullName>
    </submittedName>
</protein>
<dbReference type="Proteomes" id="UP001152797">
    <property type="component" value="Unassembled WGS sequence"/>
</dbReference>
<evidence type="ECO:0000256" key="1">
    <source>
        <dbReference type="SAM" id="Phobius"/>
    </source>
</evidence>
<reference evidence="3" key="2">
    <citation type="submission" date="2024-04" db="EMBL/GenBank/DDBJ databases">
        <authorList>
            <person name="Chen Y."/>
            <person name="Shah S."/>
            <person name="Dougan E. K."/>
            <person name="Thang M."/>
            <person name="Chan C."/>
        </authorList>
    </citation>
    <scope>NUCLEOTIDE SEQUENCE [LARGE SCALE GENOMIC DNA]</scope>
</reference>
<sequence>MQPVLAGCLVGSTLALPGRPTITATIASSRGEVTFEPRQALSLVIGDAIRTGELGDSGDATRSPHVVATEARALRGPRMEHSSPKMRTVIDSVLAVYLLGSVWSMISFFQTLWRWAWQSCNWRPFIIPLTAGFGFIPLGLAGFLVFRRADGTCSYANSQNNFIIPISDLGSCGGRSYNVPELLTELVIVAAVNTCIYAQMLSRYFGRQFRGKYWPSLACHAIHVLGWVSMMGLVGVAVIPTYLSRIPHRIAAYLFFLASIWMLFLYSVLVIFLPDESRPKFVCPAIMAVVLWSSMTIYGVLFTFNFCDRLCGGGSFNEEPHSEAMQLGVMAEYNKYRSLGGICGVQQGG</sequence>
<gene>
    <name evidence="2" type="ORF">C1SCF055_LOCUS13172</name>
</gene>
<comment type="caution">
    <text evidence="2">The sequence shown here is derived from an EMBL/GenBank/DDBJ whole genome shotgun (WGS) entry which is preliminary data.</text>
</comment>
<dbReference type="OrthoDB" id="431029at2759"/>
<evidence type="ECO:0000313" key="2">
    <source>
        <dbReference type="EMBL" id="CAI3985756.1"/>
    </source>
</evidence>
<dbReference type="EMBL" id="CAMXCT030001015">
    <property type="protein sequence ID" value="CAL4773068.1"/>
    <property type="molecule type" value="Genomic_DNA"/>
</dbReference>
<proteinExistence type="predicted"/>